<dbReference type="PROSITE" id="PS51318">
    <property type="entry name" value="TAT"/>
    <property type="match status" value="1"/>
</dbReference>
<accession>A0A1M5DD73</accession>
<gene>
    <name evidence="3" type="ORF">SAMN05444274_10751</name>
</gene>
<dbReference type="PANTHER" id="PTHR43818:SF11">
    <property type="entry name" value="BCDNA.GH03377"/>
    <property type="match status" value="1"/>
</dbReference>
<dbReference type="AlphaFoldDB" id="A0A1M5DD73"/>
<protein>
    <submittedName>
        <fullName evidence="3">Predicted dehydrogenase</fullName>
    </submittedName>
</protein>
<dbReference type="Pfam" id="PF01408">
    <property type="entry name" value="GFO_IDH_MocA"/>
    <property type="match status" value="1"/>
</dbReference>
<dbReference type="InterPro" id="IPR036291">
    <property type="entry name" value="NAD(P)-bd_dom_sf"/>
</dbReference>
<keyword evidence="4" id="KW-1185">Reference proteome</keyword>
<proteinExistence type="predicted"/>
<name>A0A1M5DD73_9BACT</name>
<dbReference type="RefSeq" id="WP_073002676.1">
    <property type="nucleotide sequence ID" value="NZ_FQUM01000007.1"/>
</dbReference>
<evidence type="ECO:0000256" key="1">
    <source>
        <dbReference type="ARBA" id="ARBA00023002"/>
    </source>
</evidence>
<dbReference type="InterPro" id="IPR000683">
    <property type="entry name" value="Gfo/Idh/MocA-like_OxRdtase_N"/>
</dbReference>
<dbReference type="EMBL" id="FQUM01000007">
    <property type="protein sequence ID" value="SHF64927.1"/>
    <property type="molecule type" value="Genomic_DNA"/>
</dbReference>
<dbReference type="InterPro" id="IPR050463">
    <property type="entry name" value="Gfo/Idh/MocA_oxidrdct_glycsds"/>
</dbReference>
<dbReference type="InterPro" id="IPR006311">
    <property type="entry name" value="TAT_signal"/>
</dbReference>
<dbReference type="STRING" id="1484053.SAMN05444274_10751"/>
<dbReference type="Proteomes" id="UP000184164">
    <property type="component" value="Unassembled WGS sequence"/>
</dbReference>
<keyword evidence="1" id="KW-0560">Oxidoreductase</keyword>
<dbReference type="OrthoDB" id="1408251at2"/>
<dbReference type="GO" id="GO:0000166">
    <property type="term" value="F:nucleotide binding"/>
    <property type="evidence" value="ECO:0007669"/>
    <property type="project" value="InterPro"/>
</dbReference>
<evidence type="ECO:0000313" key="3">
    <source>
        <dbReference type="EMBL" id="SHF64927.1"/>
    </source>
</evidence>
<organism evidence="3 4">
    <name type="scientific">Mariniphaga anaerophila</name>
    <dbReference type="NCBI Taxonomy" id="1484053"/>
    <lineage>
        <taxon>Bacteria</taxon>
        <taxon>Pseudomonadati</taxon>
        <taxon>Bacteroidota</taxon>
        <taxon>Bacteroidia</taxon>
        <taxon>Marinilabiliales</taxon>
        <taxon>Prolixibacteraceae</taxon>
        <taxon>Mariniphaga</taxon>
    </lineage>
</organism>
<feature type="domain" description="Gfo/Idh/MocA-like oxidoreductase N-terminal" evidence="2">
    <location>
        <begin position="38"/>
        <end position="157"/>
    </location>
</feature>
<dbReference type="Gene3D" id="3.40.50.720">
    <property type="entry name" value="NAD(P)-binding Rossmann-like Domain"/>
    <property type="match status" value="1"/>
</dbReference>
<reference evidence="3 4" key="1">
    <citation type="submission" date="2016-11" db="EMBL/GenBank/DDBJ databases">
        <authorList>
            <person name="Jaros S."/>
            <person name="Januszkiewicz K."/>
            <person name="Wedrychowicz H."/>
        </authorList>
    </citation>
    <scope>NUCLEOTIDE SEQUENCE [LARGE SCALE GENOMIC DNA]</scope>
    <source>
        <strain evidence="3 4">DSM 26910</strain>
    </source>
</reference>
<dbReference type="GO" id="GO:0016491">
    <property type="term" value="F:oxidoreductase activity"/>
    <property type="evidence" value="ECO:0007669"/>
    <property type="project" value="UniProtKB-KW"/>
</dbReference>
<dbReference type="PANTHER" id="PTHR43818">
    <property type="entry name" value="BCDNA.GH03377"/>
    <property type="match status" value="1"/>
</dbReference>
<dbReference type="SUPFAM" id="SSF51735">
    <property type="entry name" value="NAD(P)-binding Rossmann-fold domains"/>
    <property type="match status" value="1"/>
</dbReference>
<evidence type="ECO:0000313" key="4">
    <source>
        <dbReference type="Proteomes" id="UP000184164"/>
    </source>
</evidence>
<sequence>MNSRRNFIKTTGKGLAFAAVAPGIISETAFAGQAQKNIRIGIIGAENSHTIGFGKMFNTDKMFPGVEVKYVWGETDEFAKNAMERGNIPNQVKDPREMLGKIDALIVDHRHAKNHLEPATPFIEAGIPAFIDKPFCYRAAEGKKFLELARKKGTPVTSYSSIAHSNATLDIKEQVKSMEIKQVIRTGPVDLDSQYGGVFFYGVHILQPLMNIFGEDIERVKITRDGKYGSASLKFSGGLFATLIFKRKAYGWETFVETPKKLVELKSRVEETNPPKNYADMVEMFRTGKEPRSHQSILNGVSVLEALEKSAATENWVEVEYLTLS</sequence>
<evidence type="ECO:0000259" key="2">
    <source>
        <dbReference type="Pfam" id="PF01408"/>
    </source>
</evidence>